<dbReference type="AlphaFoldDB" id="K9W5I4"/>
<organism evidence="2 3">
    <name type="scientific">Crinalium epipsammum PCC 9333</name>
    <dbReference type="NCBI Taxonomy" id="1173022"/>
    <lineage>
        <taxon>Bacteria</taxon>
        <taxon>Bacillati</taxon>
        <taxon>Cyanobacteriota</taxon>
        <taxon>Cyanophyceae</taxon>
        <taxon>Gomontiellales</taxon>
        <taxon>Gomontiellaceae</taxon>
        <taxon>Crinalium</taxon>
    </lineage>
</organism>
<sequence length="98" mass="11262">MQSYLQNFSARLLIEYSPLNSIQVAIAQTPKPSCATFVQSQSVQQTYKRDSPLEGLLAISLFGFIALGLIGYKKYYIFRSTLLNRQRVQLEKNWKINI</sequence>
<feature type="transmembrane region" description="Helical" evidence="1">
    <location>
        <begin position="55"/>
        <end position="72"/>
    </location>
</feature>
<proteinExistence type="predicted"/>
<keyword evidence="1" id="KW-1133">Transmembrane helix</keyword>
<keyword evidence="1" id="KW-0472">Membrane</keyword>
<accession>K9W5I4</accession>
<name>K9W5I4_9CYAN</name>
<evidence type="ECO:0000313" key="2">
    <source>
        <dbReference type="EMBL" id="AFZ15017.1"/>
    </source>
</evidence>
<evidence type="ECO:0000256" key="1">
    <source>
        <dbReference type="SAM" id="Phobius"/>
    </source>
</evidence>
<dbReference type="Proteomes" id="UP000010472">
    <property type="component" value="Chromosome"/>
</dbReference>
<evidence type="ECO:0000313" key="3">
    <source>
        <dbReference type="Proteomes" id="UP000010472"/>
    </source>
</evidence>
<dbReference type="KEGG" id="cep:Cri9333_4228"/>
<dbReference type="EMBL" id="CP003620">
    <property type="protein sequence ID" value="AFZ15017.1"/>
    <property type="molecule type" value="Genomic_DNA"/>
</dbReference>
<reference evidence="2 3" key="1">
    <citation type="submission" date="2012-06" db="EMBL/GenBank/DDBJ databases">
        <title>Finished chromosome of genome of Crinalium epipsammum PCC 9333.</title>
        <authorList>
            <consortium name="US DOE Joint Genome Institute"/>
            <person name="Gugger M."/>
            <person name="Coursin T."/>
            <person name="Rippka R."/>
            <person name="Tandeau De Marsac N."/>
            <person name="Huntemann M."/>
            <person name="Wei C.-L."/>
            <person name="Han J."/>
            <person name="Detter J.C."/>
            <person name="Han C."/>
            <person name="Tapia R."/>
            <person name="Davenport K."/>
            <person name="Daligault H."/>
            <person name="Erkkila T."/>
            <person name="Gu W."/>
            <person name="Munk A.C.C."/>
            <person name="Teshima H."/>
            <person name="Xu Y."/>
            <person name="Chain P."/>
            <person name="Chen A."/>
            <person name="Krypides N."/>
            <person name="Mavromatis K."/>
            <person name="Markowitz V."/>
            <person name="Szeto E."/>
            <person name="Ivanova N."/>
            <person name="Mikhailova N."/>
            <person name="Ovchinnikova G."/>
            <person name="Pagani I."/>
            <person name="Pati A."/>
            <person name="Goodwin L."/>
            <person name="Peters L."/>
            <person name="Pitluck S."/>
            <person name="Woyke T."/>
            <person name="Kerfeld C."/>
        </authorList>
    </citation>
    <scope>NUCLEOTIDE SEQUENCE [LARGE SCALE GENOMIC DNA]</scope>
    <source>
        <strain evidence="2 3">PCC 9333</strain>
    </source>
</reference>
<dbReference type="RefSeq" id="WP_015205112.1">
    <property type="nucleotide sequence ID" value="NC_019753.1"/>
</dbReference>
<keyword evidence="3" id="KW-1185">Reference proteome</keyword>
<dbReference type="HOGENOM" id="CLU_2329005_0_0_3"/>
<keyword evidence="1" id="KW-0812">Transmembrane</keyword>
<protein>
    <submittedName>
        <fullName evidence="2">Uncharacterized protein</fullName>
    </submittedName>
</protein>
<gene>
    <name evidence="2" type="ORF">Cri9333_4228</name>
</gene>
<dbReference type="STRING" id="1173022.Cri9333_4228"/>